<evidence type="ECO:0000256" key="7">
    <source>
        <dbReference type="SAM" id="MobiDB-lite"/>
    </source>
</evidence>
<keyword evidence="10" id="KW-1185">Reference proteome</keyword>
<dbReference type="PANTHER" id="PTHR44936">
    <property type="entry name" value="SENSOR PROTEIN CREC"/>
    <property type="match status" value="1"/>
</dbReference>
<reference evidence="9 10" key="1">
    <citation type="submission" date="2018-03" db="EMBL/GenBank/DDBJ databases">
        <title>Novel Streptomyces sp. from soil.</title>
        <authorList>
            <person name="Tan G.Y.A."/>
            <person name="Lee Z.Y."/>
        </authorList>
    </citation>
    <scope>NUCLEOTIDE SEQUENCE [LARGE SCALE GENOMIC DNA]</scope>
    <source>
        <strain evidence="9 10">ST5x</strain>
    </source>
</reference>
<dbReference type="SUPFAM" id="SSF55874">
    <property type="entry name" value="ATPase domain of HSP90 chaperone/DNA topoisomerase II/histidine kinase"/>
    <property type="match status" value="1"/>
</dbReference>
<dbReference type="Pfam" id="PF02518">
    <property type="entry name" value="HATPase_c"/>
    <property type="match status" value="1"/>
</dbReference>
<evidence type="ECO:0000256" key="2">
    <source>
        <dbReference type="ARBA" id="ARBA00012438"/>
    </source>
</evidence>
<comment type="caution">
    <text evidence="9">The sequence shown here is derived from an EMBL/GenBank/DDBJ whole genome shotgun (WGS) entry which is preliminary data.</text>
</comment>
<organism evidence="9 10">
    <name type="scientific">Streptomyces solincola</name>
    <dbReference type="NCBI Taxonomy" id="2100817"/>
    <lineage>
        <taxon>Bacteria</taxon>
        <taxon>Bacillati</taxon>
        <taxon>Actinomycetota</taxon>
        <taxon>Actinomycetes</taxon>
        <taxon>Kitasatosporales</taxon>
        <taxon>Streptomycetaceae</taxon>
        <taxon>Streptomyces</taxon>
    </lineage>
</organism>
<evidence type="ECO:0000259" key="8">
    <source>
        <dbReference type="SMART" id="SM00387"/>
    </source>
</evidence>
<feature type="region of interest" description="Disordered" evidence="7">
    <location>
        <begin position="665"/>
        <end position="689"/>
    </location>
</feature>
<keyword evidence="4" id="KW-0808">Transferase</keyword>
<comment type="catalytic activity">
    <reaction evidence="1">
        <text>ATP + protein L-histidine = ADP + protein N-phospho-L-histidine.</text>
        <dbReference type="EC" id="2.7.13.3"/>
    </reaction>
</comment>
<dbReference type="Gene3D" id="3.30.565.10">
    <property type="entry name" value="Histidine kinase-like ATPase, C-terminal domain"/>
    <property type="match status" value="1"/>
</dbReference>
<dbReference type="InterPro" id="IPR050980">
    <property type="entry name" value="2C_sensor_his_kinase"/>
</dbReference>
<dbReference type="EC" id="2.7.13.3" evidence="2"/>
<dbReference type="Gene3D" id="6.10.340.10">
    <property type="match status" value="1"/>
</dbReference>
<keyword evidence="3" id="KW-0597">Phosphoprotein</keyword>
<protein>
    <recommendedName>
        <fullName evidence="2">histidine kinase</fullName>
        <ecNumber evidence="2">2.7.13.3</ecNumber>
    </recommendedName>
</protein>
<dbReference type="AlphaFoldDB" id="A0A2S9PZX1"/>
<dbReference type="InterPro" id="IPR036890">
    <property type="entry name" value="HATPase_C_sf"/>
</dbReference>
<evidence type="ECO:0000256" key="4">
    <source>
        <dbReference type="ARBA" id="ARBA00022679"/>
    </source>
</evidence>
<dbReference type="SMART" id="SM00387">
    <property type="entry name" value="HATPase_c"/>
    <property type="match status" value="1"/>
</dbReference>
<name>A0A2S9PZX1_9ACTN</name>
<dbReference type="InterPro" id="IPR013587">
    <property type="entry name" value="Nitrate/nitrite_sensing"/>
</dbReference>
<dbReference type="GO" id="GO:0000160">
    <property type="term" value="P:phosphorelay signal transduction system"/>
    <property type="evidence" value="ECO:0007669"/>
    <property type="project" value="UniProtKB-KW"/>
</dbReference>
<feature type="region of interest" description="Disordered" evidence="7">
    <location>
        <begin position="1"/>
        <end position="26"/>
    </location>
</feature>
<evidence type="ECO:0000313" key="9">
    <source>
        <dbReference type="EMBL" id="PRH79969.1"/>
    </source>
</evidence>
<dbReference type="GO" id="GO:0004673">
    <property type="term" value="F:protein histidine kinase activity"/>
    <property type="evidence" value="ECO:0007669"/>
    <property type="project" value="UniProtKB-EC"/>
</dbReference>
<dbReference type="PANTHER" id="PTHR44936:SF9">
    <property type="entry name" value="SENSOR PROTEIN CREC"/>
    <property type="match status" value="1"/>
</dbReference>
<evidence type="ECO:0000256" key="1">
    <source>
        <dbReference type="ARBA" id="ARBA00000085"/>
    </source>
</evidence>
<evidence type="ECO:0000256" key="3">
    <source>
        <dbReference type="ARBA" id="ARBA00022553"/>
    </source>
</evidence>
<keyword evidence="5" id="KW-0418">Kinase</keyword>
<dbReference type="EMBL" id="PVLV01000089">
    <property type="protein sequence ID" value="PRH79969.1"/>
    <property type="molecule type" value="Genomic_DNA"/>
</dbReference>
<accession>A0A2S9PZX1</accession>
<dbReference type="Proteomes" id="UP000239322">
    <property type="component" value="Unassembled WGS sequence"/>
</dbReference>
<feature type="compositionally biased region" description="Basic residues" evidence="7">
    <location>
        <begin position="17"/>
        <end position="26"/>
    </location>
</feature>
<dbReference type="Pfam" id="PF08376">
    <property type="entry name" value="NIT"/>
    <property type="match status" value="1"/>
</dbReference>
<dbReference type="InterPro" id="IPR003594">
    <property type="entry name" value="HATPase_dom"/>
</dbReference>
<keyword evidence="6" id="KW-0902">Two-component regulatory system</keyword>
<feature type="compositionally biased region" description="Pro residues" evidence="7">
    <location>
        <begin position="679"/>
        <end position="689"/>
    </location>
</feature>
<evidence type="ECO:0000256" key="5">
    <source>
        <dbReference type="ARBA" id="ARBA00022777"/>
    </source>
</evidence>
<gene>
    <name evidence="9" type="ORF">C6N75_06735</name>
</gene>
<feature type="domain" description="Histidine kinase/HSP90-like ATPase" evidence="8">
    <location>
        <begin position="550"/>
        <end position="661"/>
    </location>
</feature>
<evidence type="ECO:0000313" key="10">
    <source>
        <dbReference type="Proteomes" id="UP000239322"/>
    </source>
</evidence>
<evidence type="ECO:0000256" key="6">
    <source>
        <dbReference type="ARBA" id="ARBA00023012"/>
    </source>
</evidence>
<dbReference type="OrthoDB" id="3502710at2"/>
<proteinExistence type="predicted"/>
<sequence length="689" mass="73913">MSPVRAHPRPQGSDRARRGRRTDRRRAAALRSRLRPVTSRLAALPGRGLHVPTRMAIVLSVPLLAALVLAGLRISDAVDAADTSRDLRDIAATARSGSALIRALADERDRAVDPRARHSAAATAGARRRTDRDAAVFSGKLDGLPAAAGMRRHRSAVVAALKRLRELRRAHDDGAPPSTVQSGYGAVILTVAGVHNQVGSAEGDLQSSGWTLYNLALDTAMLQGQRANLSLAVAKKDMSAGSRGNYLAAQLVRDTTGREFTYFADRSETARFDRIAGSAASRRIAAAASAVERADDGRSLVAGLPKGWYEAMTKVGEDLTRLQDDVERHVVRAAEEQRVRARHTVVTDCLVAAGILLAAMLIAHLSSRGLVRGLKRLSASASEVAEQRLPVVTRHLSNGTPLPAELESGVLSVRSREELGEVARAFNHVYLEAVRLGREQARLREEVNSAFRSLSWRNTNLVERQLTLISDLESEELDPAKLARLFRVDHLAVRIRRNSENLLVIAGADACPRRTGDMDLVSVLRAAACAIEGYERVAYGPVPEVELAGFAAHDVVHLVSELLDNAVSFSSPATEVDVCGTRLPDGRLLLEIRDQGIGITGAELHRATMLLRGSRTSSADAARTMGLHVVGVLARRHGVDVRLRSGAPAGTVAAVILPPGLLVEPPAAPAEWTGRPRPPHTPPAPEQPG</sequence>